<dbReference type="GO" id="GO:0005634">
    <property type="term" value="C:nucleus"/>
    <property type="evidence" value="ECO:0007669"/>
    <property type="project" value="TreeGrafter"/>
</dbReference>
<dbReference type="GO" id="GO:0061630">
    <property type="term" value="F:ubiquitin protein ligase activity"/>
    <property type="evidence" value="ECO:0007669"/>
    <property type="project" value="UniProtKB-EC"/>
</dbReference>
<dbReference type="PANTHER" id="PTHR15898">
    <property type="entry name" value="BIFUNCTIONAL APOPTOSIS REGULATOR"/>
    <property type="match status" value="1"/>
</dbReference>
<protein>
    <recommendedName>
        <fullName evidence="17">Bifunctional apoptosis regulator</fullName>
        <ecNumber evidence="3">2.3.2.27</ecNumber>
    </recommendedName>
</protein>
<feature type="transmembrane region" description="Helical" evidence="19">
    <location>
        <begin position="371"/>
        <end position="391"/>
    </location>
</feature>
<evidence type="ECO:0000259" key="20">
    <source>
        <dbReference type="PROSITE" id="PS50089"/>
    </source>
</evidence>
<dbReference type="AlphaFoldDB" id="A0A667W7V0"/>
<keyword evidence="8 18" id="KW-0863">Zinc-finger</keyword>
<dbReference type="SMART" id="SM00454">
    <property type="entry name" value="SAM"/>
    <property type="match status" value="1"/>
</dbReference>
<dbReference type="Pfam" id="PF00536">
    <property type="entry name" value="SAM_1"/>
    <property type="match status" value="1"/>
</dbReference>
<dbReference type="GO" id="GO:0006915">
    <property type="term" value="P:apoptotic process"/>
    <property type="evidence" value="ECO:0007669"/>
    <property type="project" value="UniProtKB-KW"/>
</dbReference>
<dbReference type="CDD" id="cd09513">
    <property type="entry name" value="SAM_BAR"/>
    <property type="match status" value="1"/>
</dbReference>
<dbReference type="FunFam" id="3.30.40.10:FF:000331">
    <property type="entry name" value="Bifunctional apoptosis regulator"/>
    <property type="match status" value="1"/>
</dbReference>
<dbReference type="InterPro" id="IPR001841">
    <property type="entry name" value="Znf_RING"/>
</dbReference>
<dbReference type="GO" id="GO:0005789">
    <property type="term" value="C:endoplasmic reticulum membrane"/>
    <property type="evidence" value="ECO:0007669"/>
    <property type="project" value="UniProtKB-SubCell"/>
</dbReference>
<dbReference type="EC" id="2.3.2.27" evidence="3"/>
<sequence>MLHHLQMERDSCDFGLEELVDDPPHSSEFPLPTPASSIISEHEFSCHCCYDILVNPTTLNCGHNFCRHCLALWWESSHKNECPECREKWEGFPKVNILLRDAVDKLFSEVVYRRRAEIQANPKISRSLLAFQRYGDTIGRSRTNQHKGAGFFFSGVLTALTCVAVMLLVYHWSSGEVEQQDLLISKHVSRWTTEEVISWLEHLGPWAQLYREALQQENVNGRLLQMLSDEELSKPPYNIENQAHRRAVLAELDRVKALGVKPPQNLWEYKAVNAGKSLFLLYALKSSPRLTLFYLYLFDYSETFLPFLHTCCPAITHTDQTVEGSFVLDTQLEPSWRQWAEFLVKYFLLPYQLIAEFAWDWLAVHYWTSRFIIVNAMLLSVLEGCALWRLWTRDRIRTLPSRMWSHLWKIVSQGFAFALLWPFVPQFVCNCLFYWALYFNPIINIDLVVQQLMHPETQAL</sequence>
<dbReference type="GO" id="GO:0008270">
    <property type="term" value="F:zinc ion binding"/>
    <property type="evidence" value="ECO:0007669"/>
    <property type="project" value="UniProtKB-KW"/>
</dbReference>
<keyword evidence="7" id="KW-0479">Metal-binding</keyword>
<keyword evidence="5 19" id="KW-0812">Transmembrane</keyword>
<evidence type="ECO:0000256" key="4">
    <source>
        <dbReference type="ARBA" id="ARBA00022679"/>
    </source>
</evidence>
<evidence type="ECO:0000256" key="3">
    <source>
        <dbReference type="ARBA" id="ARBA00012483"/>
    </source>
</evidence>
<dbReference type="SUPFAM" id="SSF57850">
    <property type="entry name" value="RING/U-box"/>
    <property type="match status" value="1"/>
</dbReference>
<evidence type="ECO:0000256" key="14">
    <source>
        <dbReference type="ARBA" id="ARBA00023180"/>
    </source>
</evidence>
<dbReference type="Pfam" id="PF15227">
    <property type="entry name" value="zf-C3HC4_4"/>
    <property type="match status" value="1"/>
</dbReference>
<dbReference type="InterPro" id="IPR001660">
    <property type="entry name" value="SAM"/>
</dbReference>
<evidence type="ECO:0000256" key="9">
    <source>
        <dbReference type="ARBA" id="ARBA00022824"/>
    </source>
</evidence>
<dbReference type="FunFam" id="1.10.150.50:FF:000053">
    <property type="entry name" value="Bifunctional apoptosis regulator"/>
    <property type="match status" value="1"/>
</dbReference>
<evidence type="ECO:0000313" key="23">
    <source>
        <dbReference type="Proteomes" id="UP000472263"/>
    </source>
</evidence>
<comment type="function">
    <text evidence="15">Membrane-bound E3 ubiquitin ligase that plays a role in several processes including apoptosis regulation or reticulum endoplasmic stress. Has anti-apoptotic activity, both for apoptosis triggered via death-receptors and via mitochondrial factors. Contributes to the dynamic control of IRE1/ERN1 signaling during ER stress by inducing BAX inhibitor 1/TMBIM6 proteasomal degradation. Promotes the activation of TGF-beta signaling by mediating the 'Lys-63'-linked ubiquitination of TGFBR1 which is critical to activate the pathway. Together with NGFR, negatively regulates NF-kappa-B and JNK-related signaling pathways. Promotes the proteasome-mediated degradation of PNPLA3, a protein involveld in lipid metabolism.</text>
</comment>
<dbReference type="OrthoDB" id="6105938at2759"/>
<dbReference type="RefSeq" id="XP_029916150.1">
    <property type="nucleotide sequence ID" value="XM_030060290.1"/>
</dbReference>
<keyword evidence="13 19" id="KW-0472">Membrane</keyword>
<dbReference type="SUPFAM" id="SSF47769">
    <property type="entry name" value="SAM/Pointed domain"/>
    <property type="match status" value="1"/>
</dbReference>
<dbReference type="Ensembl" id="ENSMMDT00005000154.1">
    <property type="protein sequence ID" value="ENSMMDP00005000150.1"/>
    <property type="gene ID" value="ENSMMDG00005000091.1"/>
</dbReference>
<dbReference type="CDD" id="cd16497">
    <property type="entry name" value="RING-HC_BAR"/>
    <property type="match status" value="1"/>
</dbReference>
<dbReference type="InParanoid" id="A0A667W7V0"/>
<dbReference type="InterPro" id="IPR013761">
    <property type="entry name" value="SAM/pointed_sf"/>
</dbReference>
<evidence type="ECO:0000256" key="17">
    <source>
        <dbReference type="ARBA" id="ARBA00073013"/>
    </source>
</evidence>
<evidence type="ECO:0000256" key="19">
    <source>
        <dbReference type="SAM" id="Phobius"/>
    </source>
</evidence>
<reference evidence="22" key="2">
    <citation type="submission" date="2025-08" db="UniProtKB">
        <authorList>
            <consortium name="Ensembl"/>
        </authorList>
    </citation>
    <scope>IDENTIFICATION</scope>
</reference>
<keyword evidence="12 19" id="KW-1133">Transmembrane helix</keyword>
<proteinExistence type="predicted"/>
<evidence type="ECO:0000256" key="1">
    <source>
        <dbReference type="ARBA" id="ARBA00000900"/>
    </source>
</evidence>
<comment type="subunit">
    <text evidence="16">Interacts with CASP8, BCL2 and BCL2L1 through SAM domain and also with HIP1, IFT57, ESRRBL1 and BCAP31. Interacts with NGFR; this interaction inhibits NF-kappa-B and JNK-related signaling pathways.</text>
</comment>
<keyword evidence="10" id="KW-0862">Zinc</keyword>
<evidence type="ECO:0000256" key="6">
    <source>
        <dbReference type="ARBA" id="ARBA00022703"/>
    </source>
</evidence>
<comment type="subcellular location">
    <subcellularLocation>
        <location evidence="2">Endoplasmic reticulum membrane</location>
        <topology evidence="2">Multi-pass membrane protein</topology>
    </subcellularLocation>
</comment>
<dbReference type="Gene3D" id="3.30.40.10">
    <property type="entry name" value="Zinc/RING finger domain, C3HC4 (zinc finger)"/>
    <property type="match status" value="1"/>
</dbReference>
<keyword evidence="9" id="KW-0256">Endoplasmic reticulum</keyword>
<keyword evidence="23" id="KW-1185">Reference proteome</keyword>
<evidence type="ECO:0000256" key="10">
    <source>
        <dbReference type="ARBA" id="ARBA00022833"/>
    </source>
</evidence>
<accession>A0A667W7V0</accession>
<reference evidence="22" key="3">
    <citation type="submission" date="2025-09" db="UniProtKB">
        <authorList>
            <consortium name="Ensembl"/>
        </authorList>
    </citation>
    <scope>IDENTIFICATION</scope>
</reference>
<evidence type="ECO:0000256" key="8">
    <source>
        <dbReference type="ARBA" id="ARBA00022771"/>
    </source>
</evidence>
<dbReference type="Gene3D" id="1.10.150.50">
    <property type="entry name" value="Transcription Factor, Ets-1"/>
    <property type="match status" value="1"/>
</dbReference>
<dbReference type="GeneTree" id="ENSGT00390000005386"/>
<comment type="catalytic activity">
    <reaction evidence="1">
        <text>S-ubiquitinyl-[E2 ubiquitin-conjugating enzyme]-L-cysteine + [acceptor protein]-L-lysine = [E2 ubiquitin-conjugating enzyme]-L-cysteine + N(6)-ubiquitinyl-[acceptor protein]-L-lysine.</text>
        <dbReference type="EC" id="2.3.2.27"/>
    </reaction>
</comment>
<evidence type="ECO:0000256" key="11">
    <source>
        <dbReference type="ARBA" id="ARBA00022843"/>
    </source>
</evidence>
<dbReference type="GeneID" id="115365330"/>
<keyword evidence="4" id="KW-0808">Transferase</keyword>
<dbReference type="GO" id="GO:0043161">
    <property type="term" value="P:proteasome-mediated ubiquitin-dependent protein catabolic process"/>
    <property type="evidence" value="ECO:0007669"/>
    <property type="project" value="TreeGrafter"/>
</dbReference>
<name>A0A667W7V0_9TELE</name>
<evidence type="ECO:0000256" key="12">
    <source>
        <dbReference type="ARBA" id="ARBA00022989"/>
    </source>
</evidence>
<dbReference type="PROSITE" id="PS50089">
    <property type="entry name" value="ZF_RING_2"/>
    <property type="match status" value="1"/>
</dbReference>
<evidence type="ECO:0000256" key="16">
    <source>
        <dbReference type="ARBA" id="ARBA00062081"/>
    </source>
</evidence>
<keyword evidence="6" id="KW-0053">Apoptosis</keyword>
<keyword evidence="14" id="KW-0325">Glycoprotein</keyword>
<evidence type="ECO:0000256" key="15">
    <source>
        <dbReference type="ARBA" id="ARBA00055004"/>
    </source>
</evidence>
<organism evidence="22 23">
    <name type="scientific">Myripristis murdjan</name>
    <name type="common">pinecone soldierfish</name>
    <dbReference type="NCBI Taxonomy" id="586833"/>
    <lineage>
        <taxon>Eukaryota</taxon>
        <taxon>Metazoa</taxon>
        <taxon>Chordata</taxon>
        <taxon>Craniata</taxon>
        <taxon>Vertebrata</taxon>
        <taxon>Euteleostomi</taxon>
        <taxon>Actinopterygii</taxon>
        <taxon>Neopterygii</taxon>
        <taxon>Teleostei</taxon>
        <taxon>Neoteleostei</taxon>
        <taxon>Acanthomorphata</taxon>
        <taxon>Holocentriformes</taxon>
        <taxon>Holocentridae</taxon>
        <taxon>Myripristis</taxon>
    </lineage>
</organism>
<evidence type="ECO:0000256" key="13">
    <source>
        <dbReference type="ARBA" id="ARBA00023136"/>
    </source>
</evidence>
<gene>
    <name evidence="22" type="primary">BFAR</name>
</gene>
<dbReference type="SMART" id="SM00184">
    <property type="entry name" value="RING"/>
    <property type="match status" value="1"/>
</dbReference>
<reference evidence="22" key="1">
    <citation type="submission" date="2019-06" db="EMBL/GenBank/DDBJ databases">
        <authorList>
            <consortium name="Wellcome Sanger Institute Data Sharing"/>
        </authorList>
    </citation>
    <scope>NUCLEOTIDE SEQUENCE [LARGE SCALE GENOMIC DNA]</scope>
</reference>
<dbReference type="Proteomes" id="UP000472263">
    <property type="component" value="Chromosome 1"/>
</dbReference>
<dbReference type="InterPro" id="IPR013083">
    <property type="entry name" value="Znf_RING/FYVE/PHD"/>
</dbReference>
<feature type="domain" description="RING-type" evidence="20">
    <location>
        <begin position="46"/>
        <end position="86"/>
    </location>
</feature>
<feature type="domain" description="SAM" evidence="21">
    <location>
        <begin position="191"/>
        <end position="258"/>
    </location>
</feature>
<dbReference type="PROSITE" id="PS00518">
    <property type="entry name" value="ZF_RING_1"/>
    <property type="match status" value="1"/>
</dbReference>
<evidence type="ECO:0000256" key="5">
    <source>
        <dbReference type="ARBA" id="ARBA00022692"/>
    </source>
</evidence>
<evidence type="ECO:0000256" key="7">
    <source>
        <dbReference type="ARBA" id="ARBA00022723"/>
    </source>
</evidence>
<keyword evidence="11" id="KW-0832">Ubl conjugation</keyword>
<evidence type="ECO:0000313" key="22">
    <source>
        <dbReference type="Ensembl" id="ENSMMDP00005000150.1"/>
    </source>
</evidence>
<evidence type="ECO:0000259" key="21">
    <source>
        <dbReference type="PROSITE" id="PS50105"/>
    </source>
</evidence>
<dbReference type="PANTHER" id="PTHR15898:SF13">
    <property type="entry name" value="BIFUNCTIONAL APOPTOSIS REGULATOR"/>
    <property type="match status" value="1"/>
</dbReference>
<evidence type="ECO:0000256" key="18">
    <source>
        <dbReference type="PROSITE-ProRule" id="PRU00175"/>
    </source>
</evidence>
<dbReference type="InterPro" id="IPR017907">
    <property type="entry name" value="Znf_RING_CS"/>
</dbReference>
<dbReference type="PROSITE" id="PS50105">
    <property type="entry name" value="SAM_DOMAIN"/>
    <property type="match status" value="1"/>
</dbReference>
<evidence type="ECO:0000256" key="2">
    <source>
        <dbReference type="ARBA" id="ARBA00004477"/>
    </source>
</evidence>
<feature type="transmembrane region" description="Helical" evidence="19">
    <location>
        <begin position="150"/>
        <end position="172"/>
    </location>
</feature>